<evidence type="ECO:0000313" key="2">
    <source>
        <dbReference type="Proteomes" id="UP001500936"/>
    </source>
</evidence>
<keyword evidence="2" id="KW-1185">Reference proteome</keyword>
<dbReference type="RefSeq" id="WP_345263709.1">
    <property type="nucleotide sequence ID" value="NZ_BAABHB010000001.1"/>
</dbReference>
<name>A0ABP8JVZ9_9BACT</name>
<evidence type="ECO:0000313" key="1">
    <source>
        <dbReference type="EMBL" id="GAA4396859.1"/>
    </source>
</evidence>
<comment type="caution">
    <text evidence="1">The sequence shown here is derived from an EMBL/GenBank/DDBJ whole genome shotgun (WGS) entry which is preliminary data.</text>
</comment>
<protein>
    <submittedName>
        <fullName evidence="1">Uncharacterized protein</fullName>
    </submittedName>
</protein>
<reference evidence="2" key="1">
    <citation type="journal article" date="2019" name="Int. J. Syst. Evol. Microbiol.">
        <title>The Global Catalogue of Microorganisms (GCM) 10K type strain sequencing project: providing services to taxonomists for standard genome sequencing and annotation.</title>
        <authorList>
            <consortium name="The Broad Institute Genomics Platform"/>
            <consortium name="The Broad Institute Genome Sequencing Center for Infectious Disease"/>
            <person name="Wu L."/>
            <person name="Ma J."/>
        </authorList>
    </citation>
    <scope>NUCLEOTIDE SEQUENCE [LARGE SCALE GENOMIC DNA]</scope>
    <source>
        <strain evidence="2">JCM 17925</strain>
    </source>
</reference>
<dbReference type="Proteomes" id="UP001500936">
    <property type="component" value="Unassembled WGS sequence"/>
</dbReference>
<gene>
    <name evidence="1" type="ORF">GCM10023187_05480</name>
</gene>
<proteinExistence type="predicted"/>
<organism evidence="1 2">
    <name type="scientific">Nibrella viscosa</name>
    <dbReference type="NCBI Taxonomy" id="1084524"/>
    <lineage>
        <taxon>Bacteria</taxon>
        <taxon>Pseudomonadati</taxon>
        <taxon>Bacteroidota</taxon>
        <taxon>Cytophagia</taxon>
        <taxon>Cytophagales</taxon>
        <taxon>Spirosomataceae</taxon>
        <taxon>Nibrella</taxon>
    </lineage>
</organism>
<sequence>MAGEQDVVIEIQARNPTTGHYIKRNLQTGRIEVKTDGKPFKGVPMNRIVLAPANSAIDPETAQRGEEAVIEYLNKKARQK</sequence>
<dbReference type="EMBL" id="BAABHB010000001">
    <property type="protein sequence ID" value="GAA4396859.1"/>
    <property type="molecule type" value="Genomic_DNA"/>
</dbReference>
<accession>A0ABP8JVZ9</accession>